<feature type="binding site" evidence="8">
    <location>
        <begin position="86"/>
        <end position="90"/>
    </location>
    <ligand>
        <name>GTP</name>
        <dbReference type="ChEBI" id="CHEBI:37565"/>
    </ligand>
</feature>
<feature type="binding site" evidence="8">
    <location>
        <begin position="140"/>
        <end position="143"/>
    </location>
    <ligand>
        <name>GTP</name>
        <dbReference type="ChEBI" id="CHEBI:37565"/>
    </ligand>
</feature>
<dbReference type="GO" id="GO:0016150">
    <property type="term" value="F:translation release factor activity, codon nonspecific"/>
    <property type="evidence" value="ECO:0007669"/>
    <property type="project" value="TreeGrafter"/>
</dbReference>
<keyword evidence="11" id="KW-1185">Reference proteome</keyword>
<dbReference type="Gene3D" id="3.40.50.300">
    <property type="entry name" value="P-loop containing nucleotide triphosphate hydrolases"/>
    <property type="match status" value="1"/>
</dbReference>
<evidence type="ECO:0000313" key="10">
    <source>
        <dbReference type="EMBL" id="BBB92828.1"/>
    </source>
</evidence>
<dbReference type="InterPro" id="IPR041732">
    <property type="entry name" value="RF3_GTP-bd"/>
</dbReference>
<accession>A0A348AP30</accession>
<dbReference type="NCBIfam" id="TIGR00231">
    <property type="entry name" value="small_GTP"/>
    <property type="match status" value="1"/>
</dbReference>
<dbReference type="RefSeq" id="WP_126309741.1">
    <property type="nucleotide sequence ID" value="NZ_AP018449.1"/>
</dbReference>
<dbReference type="SUPFAM" id="SSF54980">
    <property type="entry name" value="EF-G C-terminal domain-like"/>
    <property type="match status" value="1"/>
</dbReference>
<dbReference type="InterPro" id="IPR031157">
    <property type="entry name" value="G_TR_CS"/>
</dbReference>
<feature type="binding site" evidence="8">
    <location>
        <begin position="18"/>
        <end position="25"/>
    </location>
    <ligand>
        <name>GTP</name>
        <dbReference type="ChEBI" id="CHEBI:37565"/>
    </ligand>
</feature>
<evidence type="ECO:0000256" key="6">
    <source>
        <dbReference type="ARBA" id="ARBA00023134"/>
    </source>
</evidence>
<keyword evidence="3 8" id="KW-0963">Cytoplasm</keyword>
<dbReference type="InterPro" id="IPR027417">
    <property type="entry name" value="P-loop_NTPase"/>
</dbReference>
<evidence type="ECO:0000313" key="11">
    <source>
        <dbReference type="Proteomes" id="UP000276437"/>
    </source>
</evidence>
<dbReference type="SUPFAM" id="SSF52540">
    <property type="entry name" value="P-loop containing nucleoside triphosphate hydrolases"/>
    <property type="match status" value="1"/>
</dbReference>
<dbReference type="GO" id="GO:0003924">
    <property type="term" value="F:GTPase activity"/>
    <property type="evidence" value="ECO:0007669"/>
    <property type="project" value="InterPro"/>
</dbReference>
<dbReference type="SUPFAM" id="SSF50447">
    <property type="entry name" value="Translation proteins"/>
    <property type="match status" value="1"/>
</dbReference>
<dbReference type="Proteomes" id="UP000276437">
    <property type="component" value="Chromosome"/>
</dbReference>
<comment type="subcellular location">
    <subcellularLocation>
        <location evidence="1 8">Cytoplasm</location>
    </subcellularLocation>
</comment>
<dbReference type="Pfam" id="PF00009">
    <property type="entry name" value="GTP_EFTU"/>
    <property type="match status" value="1"/>
</dbReference>
<dbReference type="InterPro" id="IPR004548">
    <property type="entry name" value="PrfC"/>
</dbReference>
<proteinExistence type="inferred from homology"/>
<keyword evidence="5 8" id="KW-0648">Protein biosynthesis</keyword>
<dbReference type="GO" id="GO:0006449">
    <property type="term" value="P:regulation of translational termination"/>
    <property type="evidence" value="ECO:0007669"/>
    <property type="project" value="UniProtKB-UniRule"/>
</dbReference>
<dbReference type="PANTHER" id="PTHR43556:SF2">
    <property type="entry name" value="PEPTIDE CHAIN RELEASE FACTOR RF3"/>
    <property type="match status" value="1"/>
</dbReference>
<evidence type="ECO:0000256" key="4">
    <source>
        <dbReference type="ARBA" id="ARBA00022741"/>
    </source>
</evidence>
<dbReference type="PROSITE" id="PS00301">
    <property type="entry name" value="G_TR_1"/>
    <property type="match status" value="1"/>
</dbReference>
<dbReference type="InterPro" id="IPR035647">
    <property type="entry name" value="EFG_III/V"/>
</dbReference>
<dbReference type="InterPro" id="IPR000795">
    <property type="entry name" value="T_Tr_GTP-bd_dom"/>
</dbReference>
<dbReference type="GO" id="GO:0016149">
    <property type="term" value="F:translation release factor activity, codon specific"/>
    <property type="evidence" value="ECO:0007669"/>
    <property type="project" value="UniProtKB-UniRule"/>
</dbReference>
<keyword evidence="6 8" id="KW-0342">GTP-binding</keyword>
<name>A0A348AP30_9FIRM</name>
<dbReference type="Gene3D" id="3.30.70.3280">
    <property type="entry name" value="Peptide chain release factor 3, domain III"/>
    <property type="match status" value="1"/>
</dbReference>
<dbReference type="InterPro" id="IPR032090">
    <property type="entry name" value="RF3_C"/>
</dbReference>
<comment type="function">
    <text evidence="8">Increases the formation of ribosomal termination complexes and stimulates activities of RF-1 and RF-2. It binds guanine nucleotides and has strong preference for UGA stop codons. It may interact directly with the ribosome. The stimulation of RF-1 and RF-2 is significantly reduced by GTP and GDP, but not by GMP.</text>
</comment>
<dbReference type="NCBIfam" id="NF001964">
    <property type="entry name" value="PRK00741.1"/>
    <property type="match status" value="1"/>
</dbReference>
<dbReference type="PANTHER" id="PTHR43556">
    <property type="entry name" value="PEPTIDE CHAIN RELEASE FACTOR RF3"/>
    <property type="match status" value="1"/>
</dbReference>
<protein>
    <recommendedName>
        <fullName evidence="7 8">Peptide chain release factor 3</fullName>
        <shortName evidence="8">RF-3</shortName>
    </recommendedName>
</protein>
<evidence type="ECO:0000256" key="5">
    <source>
        <dbReference type="ARBA" id="ARBA00022917"/>
    </source>
</evidence>
<dbReference type="Pfam" id="PF22042">
    <property type="entry name" value="EF-G_D2"/>
    <property type="match status" value="1"/>
</dbReference>
<feature type="domain" description="Tr-type G" evidence="9">
    <location>
        <begin position="9"/>
        <end position="279"/>
    </location>
</feature>
<dbReference type="InterPro" id="IPR009000">
    <property type="entry name" value="Transl_B-barrel_sf"/>
</dbReference>
<dbReference type="EMBL" id="AP018449">
    <property type="protein sequence ID" value="BBB92828.1"/>
    <property type="molecule type" value="Genomic_DNA"/>
</dbReference>
<evidence type="ECO:0000256" key="3">
    <source>
        <dbReference type="ARBA" id="ARBA00022490"/>
    </source>
</evidence>
<dbReference type="NCBIfam" id="TIGR00503">
    <property type="entry name" value="prfC"/>
    <property type="match status" value="1"/>
</dbReference>
<dbReference type="KEGG" id="mana:MAMMFC1_03536"/>
<keyword evidence="4 8" id="KW-0547">Nucleotide-binding</keyword>
<dbReference type="InterPro" id="IPR038467">
    <property type="entry name" value="RF3_dom_3_sf"/>
</dbReference>
<evidence type="ECO:0000256" key="8">
    <source>
        <dbReference type="HAMAP-Rule" id="MF_00072"/>
    </source>
</evidence>
<dbReference type="GO" id="GO:0005829">
    <property type="term" value="C:cytosol"/>
    <property type="evidence" value="ECO:0007669"/>
    <property type="project" value="TreeGrafter"/>
</dbReference>
<dbReference type="HAMAP" id="MF_00072">
    <property type="entry name" value="Rel_fac_3"/>
    <property type="match status" value="1"/>
</dbReference>
<reference evidence="10 11" key="1">
    <citation type="journal article" date="2018" name="Int. J. Syst. Evol. Microbiol.">
        <title>Methylomusa anaerophila gen. nov., sp. nov., an anaerobic methanol-utilizing bacterium isolated from a microbial fuel cell.</title>
        <authorList>
            <person name="Amano N."/>
            <person name="Yamamuro A."/>
            <person name="Miyahara M."/>
            <person name="Kouzuma A."/>
            <person name="Abe T."/>
            <person name="Watanabe K."/>
        </authorList>
    </citation>
    <scope>NUCLEOTIDE SEQUENCE [LARGE SCALE GENOMIC DNA]</scope>
    <source>
        <strain evidence="10 11">MMFC1</strain>
    </source>
</reference>
<dbReference type="GO" id="GO:0005525">
    <property type="term" value="F:GTP binding"/>
    <property type="evidence" value="ECO:0007669"/>
    <property type="project" value="UniProtKB-UniRule"/>
</dbReference>
<dbReference type="FunFam" id="3.40.50.300:FF:000542">
    <property type="entry name" value="Peptide chain release factor 3"/>
    <property type="match status" value="1"/>
</dbReference>
<evidence type="ECO:0000256" key="1">
    <source>
        <dbReference type="ARBA" id="ARBA00004496"/>
    </source>
</evidence>
<evidence type="ECO:0000259" key="9">
    <source>
        <dbReference type="PROSITE" id="PS51722"/>
    </source>
</evidence>
<comment type="similarity">
    <text evidence="2 8">Belongs to the TRAFAC class translation factor GTPase superfamily. Classic translation factor GTPase family. PrfC subfamily.</text>
</comment>
<dbReference type="Pfam" id="PF16658">
    <property type="entry name" value="RF3_C"/>
    <property type="match status" value="1"/>
</dbReference>
<dbReference type="AlphaFoldDB" id="A0A348AP30"/>
<dbReference type="InterPro" id="IPR005225">
    <property type="entry name" value="Small_GTP-bd"/>
</dbReference>
<dbReference type="OrthoDB" id="9804431at2"/>
<dbReference type="Gene3D" id="2.40.30.10">
    <property type="entry name" value="Translation factors"/>
    <property type="match status" value="1"/>
</dbReference>
<gene>
    <name evidence="8 10" type="primary">prfC</name>
    <name evidence="10" type="ORF">MAMMFC1_03536</name>
</gene>
<dbReference type="CDD" id="cd04169">
    <property type="entry name" value="RF3"/>
    <property type="match status" value="1"/>
</dbReference>
<evidence type="ECO:0000256" key="2">
    <source>
        <dbReference type="ARBA" id="ARBA00009978"/>
    </source>
</evidence>
<dbReference type="InterPro" id="IPR053905">
    <property type="entry name" value="EF-G-like_DII"/>
</dbReference>
<organism evidence="10 11">
    <name type="scientific">Methylomusa anaerophila</name>
    <dbReference type="NCBI Taxonomy" id="1930071"/>
    <lineage>
        <taxon>Bacteria</taxon>
        <taxon>Bacillati</taxon>
        <taxon>Bacillota</taxon>
        <taxon>Negativicutes</taxon>
        <taxon>Selenomonadales</taxon>
        <taxon>Sporomusaceae</taxon>
        <taxon>Methylomusa</taxon>
    </lineage>
</organism>
<evidence type="ECO:0000256" key="7">
    <source>
        <dbReference type="ARBA" id="ARBA00073639"/>
    </source>
</evidence>
<dbReference type="PROSITE" id="PS51722">
    <property type="entry name" value="G_TR_2"/>
    <property type="match status" value="1"/>
</dbReference>
<dbReference type="FunFam" id="3.30.70.3280:FF:000001">
    <property type="entry name" value="Peptide chain release factor 3"/>
    <property type="match status" value="1"/>
</dbReference>
<dbReference type="PRINTS" id="PR00315">
    <property type="entry name" value="ELONGATNFCT"/>
</dbReference>
<sequence>MIELETEVQKRRTFAIISHPDAGKTTLTEKLLLFGGAIRLAGSVKSRKAQKHAVSDWMEIEKQRGISVTSSVLQFDYNGYKVNILDTPGHQDFSEDTYRTLMAADSAVMLIDAAKGVEDQTKKLFQVCKQRGIPVFTFVNKLDRYGRNPFDLMEELEKVLGIRAYPMNWPIGIDGNYSGIYIRNQAQVELFEQAGVHGQSALPSSVGGVDDPRFKEALGEEIYHALCDDITLLDMAGDEFNIEKVGKGELTPMFFGSAMTNFGVRLFLEEFLQLAPPPVPRVSSVGVVNPSDENFSAFVFKIQANMNPAHRDRLAFIRICSGKFSRGMSVFHPHTGKSIKLAQPQQFLAQERTIIEEAYPGDIIGLFDPGVFGIGDTLCQEGSEFRFQDFPIFPPEQFARVQAKDTMKRKQFVKGMTQLTQEGAVQIFRQPDYAVESFVVGVVGSLQFEVLEYRLKHEYGVDIVMNRLPYTLARWLMCENCEDIDLKLKSMKNMDNGMLVQDVKDRPVALISNEWQLRWVEERNPGIEFLVVPQDARAI</sequence>